<dbReference type="OrthoDB" id="9804819at2"/>
<proteinExistence type="predicted"/>
<dbReference type="InterPro" id="IPR003439">
    <property type="entry name" value="ABC_transporter-like_ATP-bd"/>
</dbReference>
<organism evidence="5 6">
    <name type="scientific">Paenibacillus chitinolyticus</name>
    <dbReference type="NCBI Taxonomy" id="79263"/>
    <lineage>
        <taxon>Bacteria</taxon>
        <taxon>Bacillati</taxon>
        <taxon>Bacillota</taxon>
        <taxon>Bacilli</taxon>
        <taxon>Bacillales</taxon>
        <taxon>Paenibacillaceae</taxon>
        <taxon>Paenibacillus</taxon>
    </lineage>
</organism>
<dbReference type="EMBL" id="CP026520">
    <property type="protein sequence ID" value="QAV19046.1"/>
    <property type="molecule type" value="Genomic_DNA"/>
</dbReference>
<keyword evidence="3 5" id="KW-0067">ATP-binding</keyword>
<keyword evidence="2" id="KW-0547">Nucleotide-binding</keyword>
<evidence type="ECO:0000259" key="4">
    <source>
        <dbReference type="PROSITE" id="PS50893"/>
    </source>
</evidence>
<dbReference type="PANTHER" id="PTHR42711">
    <property type="entry name" value="ABC TRANSPORTER ATP-BINDING PROTEIN"/>
    <property type="match status" value="1"/>
</dbReference>
<dbReference type="GO" id="GO:0016887">
    <property type="term" value="F:ATP hydrolysis activity"/>
    <property type="evidence" value="ECO:0007669"/>
    <property type="project" value="InterPro"/>
</dbReference>
<protein>
    <submittedName>
        <fullName evidence="5">ABC transporter ATP-binding protein</fullName>
    </submittedName>
</protein>
<sequence>MTMNIIQVDRIVKEYKTNKRFHGRFGALKTLFSKEYERTKAVNDITFTVAKGESIGYLGPNGAGKSTMIKMMTGILVPSEGNLLVFGLNPHKHRREISKKIGVVFGQRSQLWWDLPVVDSFELHKHIYGISDRDYLNRLEQFTSMFDMAEFLHKPVRQLSLGQRMKAEIALALLHSPEILFLDEPTIGLDVMTKHNIRQFLRKVNVEMNVTILLTTHDLKDIEEICNRILIVNQGSCVFDGTAAELKKLHLGQCSKKIILEFNADPGTITLPHATLFKDEGIRKHFELIPSDNGEPVSITTVLNNLSCVNDIKDISIEDVGIDEVMRAAFVNYSQKDQK</sequence>
<dbReference type="Gene3D" id="3.40.50.300">
    <property type="entry name" value="P-loop containing nucleotide triphosphate hydrolases"/>
    <property type="match status" value="1"/>
</dbReference>
<evidence type="ECO:0000256" key="3">
    <source>
        <dbReference type="ARBA" id="ARBA00022840"/>
    </source>
</evidence>
<dbReference type="InterPro" id="IPR027417">
    <property type="entry name" value="P-loop_NTPase"/>
</dbReference>
<reference evidence="5 6" key="1">
    <citation type="submission" date="2018-01" db="EMBL/GenBank/DDBJ databases">
        <title>The whole genome sequencing and assembly of Paenibacillus chitinolyticus KCCM 41400 strain.</title>
        <authorList>
            <person name="Kim J.-Y."/>
            <person name="Park M.-K."/>
            <person name="Lee Y.-J."/>
            <person name="Yi H."/>
            <person name="Bahn Y.-S."/>
            <person name="Kim J.F."/>
            <person name="Lee D.-W."/>
        </authorList>
    </citation>
    <scope>NUCLEOTIDE SEQUENCE [LARGE SCALE GENOMIC DNA]</scope>
    <source>
        <strain evidence="5 6">KCCM 41400</strain>
    </source>
</reference>
<dbReference type="InterPro" id="IPR050763">
    <property type="entry name" value="ABC_transporter_ATP-binding"/>
</dbReference>
<dbReference type="PROSITE" id="PS50893">
    <property type="entry name" value="ABC_TRANSPORTER_2"/>
    <property type="match status" value="1"/>
</dbReference>
<dbReference type="PROSITE" id="PS00211">
    <property type="entry name" value="ABC_TRANSPORTER_1"/>
    <property type="match status" value="1"/>
</dbReference>
<dbReference type="AlphaFoldDB" id="A0A410WX31"/>
<dbReference type="Pfam" id="PF00005">
    <property type="entry name" value="ABC_tran"/>
    <property type="match status" value="1"/>
</dbReference>
<dbReference type="PANTHER" id="PTHR42711:SF1">
    <property type="entry name" value="ABC-TRANSPORT PROTEIN, ATP-BINDING COMPONENT"/>
    <property type="match status" value="1"/>
</dbReference>
<dbReference type="GO" id="GO:0005524">
    <property type="term" value="F:ATP binding"/>
    <property type="evidence" value="ECO:0007669"/>
    <property type="project" value="UniProtKB-KW"/>
</dbReference>
<feature type="domain" description="ABC transporter" evidence="4">
    <location>
        <begin position="6"/>
        <end position="259"/>
    </location>
</feature>
<evidence type="ECO:0000313" key="5">
    <source>
        <dbReference type="EMBL" id="QAV19046.1"/>
    </source>
</evidence>
<dbReference type="Proteomes" id="UP000288943">
    <property type="component" value="Chromosome"/>
</dbReference>
<name>A0A410WX31_9BACL</name>
<dbReference type="SUPFAM" id="SSF52540">
    <property type="entry name" value="P-loop containing nucleoside triphosphate hydrolases"/>
    <property type="match status" value="1"/>
</dbReference>
<keyword evidence="1" id="KW-0813">Transport</keyword>
<gene>
    <name evidence="5" type="ORF">PC41400_15705</name>
</gene>
<evidence type="ECO:0000256" key="2">
    <source>
        <dbReference type="ARBA" id="ARBA00022741"/>
    </source>
</evidence>
<dbReference type="InterPro" id="IPR003593">
    <property type="entry name" value="AAA+_ATPase"/>
</dbReference>
<dbReference type="SMART" id="SM00382">
    <property type="entry name" value="AAA"/>
    <property type="match status" value="1"/>
</dbReference>
<dbReference type="KEGG" id="pchi:PC41400_15705"/>
<evidence type="ECO:0000313" key="6">
    <source>
        <dbReference type="Proteomes" id="UP000288943"/>
    </source>
</evidence>
<evidence type="ECO:0000256" key="1">
    <source>
        <dbReference type="ARBA" id="ARBA00022448"/>
    </source>
</evidence>
<dbReference type="InterPro" id="IPR017871">
    <property type="entry name" value="ABC_transporter-like_CS"/>
</dbReference>
<accession>A0A410WX31</accession>